<reference evidence="1 2" key="1">
    <citation type="submission" date="2024-02" db="EMBL/GenBank/DDBJ databases">
        <title>Lysobacter Genome Sequencing and Mining.</title>
        <authorList>
            <person name="Bierman J."/>
            <person name="Walker M.C."/>
        </authorList>
    </citation>
    <scope>NUCLEOTIDE SEQUENCE [LARGE SCALE GENOMIC DNA]</scope>
    <source>
        <strain evidence="1 2">PB6250</strain>
    </source>
</reference>
<dbReference type="Proteomes" id="UP001387215">
    <property type="component" value="Unassembled WGS sequence"/>
</dbReference>
<dbReference type="RefSeq" id="WP_336132364.1">
    <property type="nucleotide sequence ID" value="NZ_JBANDL010000002.1"/>
</dbReference>
<sequence length="370" mass="41592">MSAATTSAVDEFNRASAAFAQLHVGSDSQRYIANLATRVEMLNVGELSLPATINEDEPGNAWVCSPRTAYADYAAEEAVRYAPSWAAPALRALGRFGARRLQRARIDRAVAINNWLLSTNLYPPLAATPLRQLLDAARQRWPQHALWLRSLNEREHGDWLAQLQALGFELIGSRQVYLYRDVASLARRRHNLAMDLRLAAKHPGRAGNGEIGEADYERIAHLYRRLYLDKYSACNPHYRAEFMRQWHRQGLLHFDGFRDRDGQLLCVAGQFRLGGCLTTPIVGYDTGRPRREGLYRLATACTFEHALRSGETINFSAGAAHFKRLRGGEPAIEYSAVYARHLPRATRRAIAFLAAATQHIGVPIMRRFAL</sequence>
<protein>
    <recommendedName>
        <fullName evidence="3">BioF2-like acetyltransferase domain-containing protein</fullName>
    </recommendedName>
</protein>
<dbReference type="EMBL" id="JBANDL010000002">
    <property type="protein sequence ID" value="MEI2456274.1"/>
    <property type="molecule type" value="Genomic_DNA"/>
</dbReference>
<comment type="caution">
    <text evidence="1">The sequence shown here is derived from an EMBL/GenBank/DDBJ whole genome shotgun (WGS) entry which is preliminary data.</text>
</comment>
<keyword evidence="2" id="KW-1185">Reference proteome</keyword>
<evidence type="ECO:0000313" key="1">
    <source>
        <dbReference type="EMBL" id="MEI2456274.1"/>
    </source>
</evidence>
<proteinExistence type="predicted"/>
<accession>A0ABU8D6A6</accession>
<gene>
    <name evidence="1" type="ORF">V2J18_16545</name>
</gene>
<evidence type="ECO:0008006" key="3">
    <source>
        <dbReference type="Google" id="ProtNLM"/>
    </source>
</evidence>
<organism evidence="1 2">
    <name type="scientific">Lysobacter firmicutimachus</name>
    <dbReference type="NCBI Taxonomy" id="1792846"/>
    <lineage>
        <taxon>Bacteria</taxon>
        <taxon>Pseudomonadati</taxon>
        <taxon>Pseudomonadota</taxon>
        <taxon>Gammaproteobacteria</taxon>
        <taxon>Lysobacterales</taxon>
        <taxon>Lysobacteraceae</taxon>
        <taxon>Lysobacter</taxon>
    </lineage>
</organism>
<name>A0ABU8D6A6_9GAMM</name>
<evidence type="ECO:0000313" key="2">
    <source>
        <dbReference type="Proteomes" id="UP001387215"/>
    </source>
</evidence>